<dbReference type="SMART" id="SM01037">
    <property type="entry name" value="Bet_v_1"/>
    <property type="match status" value="1"/>
</dbReference>
<dbReference type="EMBL" id="MNCJ02000327">
    <property type="protein sequence ID" value="KAF5777281.1"/>
    <property type="molecule type" value="Genomic_DNA"/>
</dbReference>
<evidence type="ECO:0000313" key="2">
    <source>
        <dbReference type="EMBL" id="KAF5777281.1"/>
    </source>
</evidence>
<keyword evidence="4" id="KW-1185">Reference proteome</keyword>
<dbReference type="GO" id="GO:0006952">
    <property type="term" value="P:defense response"/>
    <property type="evidence" value="ECO:0007669"/>
    <property type="project" value="InterPro"/>
</dbReference>
<gene>
    <name evidence="3" type="ORF">HannXRQ_Chr12g0363831</name>
    <name evidence="2" type="ORF">HanXRQr2_Chr12g0533771</name>
</gene>
<proteinExistence type="predicted"/>
<dbReference type="InterPro" id="IPR051761">
    <property type="entry name" value="MLP-like_ligand-binding"/>
</dbReference>
<sequence>MALTGTIIRRVEISSGSKVIHDIFRHTPSDISSICPDKIHACDVLSGRRGAVGSKIIWHFTYDGKKQSLTEVIDEVDETNHKIVFKVLEGELVDGKYKAFIITFHCEQKDGKQCAVWIIDFERPDTSVPYPTSFMEYLCDYLKEIDDHKSCN</sequence>
<dbReference type="Gene3D" id="3.30.530.20">
    <property type="match status" value="1"/>
</dbReference>
<dbReference type="AlphaFoldDB" id="A0A251T0V0"/>
<dbReference type="InterPro" id="IPR023393">
    <property type="entry name" value="START-like_dom_sf"/>
</dbReference>
<name>A0A251T0V0_HELAN</name>
<protein>
    <submittedName>
        <fullName evidence="2 3">Bet v I/Major latex protein</fullName>
    </submittedName>
</protein>
<dbReference type="Proteomes" id="UP000215914">
    <property type="component" value="Chromosome 12"/>
</dbReference>
<evidence type="ECO:0000313" key="4">
    <source>
        <dbReference type="Proteomes" id="UP000215914"/>
    </source>
</evidence>
<evidence type="ECO:0000259" key="1">
    <source>
        <dbReference type="SMART" id="SM01037"/>
    </source>
</evidence>
<dbReference type="InParanoid" id="A0A251T0V0"/>
<accession>A0A251T0V0</accession>
<dbReference type="InterPro" id="IPR000916">
    <property type="entry name" value="Bet_v_I/MLP"/>
</dbReference>
<dbReference type="PANTHER" id="PTHR31907">
    <property type="entry name" value="MLP-LIKE PROTEIN 423"/>
    <property type="match status" value="1"/>
</dbReference>
<dbReference type="Pfam" id="PF00407">
    <property type="entry name" value="Bet_v_1"/>
    <property type="match status" value="1"/>
</dbReference>
<reference evidence="2 4" key="1">
    <citation type="journal article" date="2017" name="Nature">
        <title>The sunflower genome provides insights into oil metabolism, flowering and Asterid evolution.</title>
        <authorList>
            <person name="Badouin H."/>
            <person name="Gouzy J."/>
            <person name="Grassa C.J."/>
            <person name="Murat F."/>
            <person name="Staton S.E."/>
            <person name="Cottret L."/>
            <person name="Lelandais-Briere C."/>
            <person name="Owens G.L."/>
            <person name="Carrere S."/>
            <person name="Mayjonade B."/>
            <person name="Legrand L."/>
            <person name="Gill N."/>
            <person name="Kane N.C."/>
            <person name="Bowers J.E."/>
            <person name="Hubner S."/>
            <person name="Bellec A."/>
            <person name="Berard A."/>
            <person name="Berges H."/>
            <person name="Blanchet N."/>
            <person name="Boniface M.C."/>
            <person name="Brunel D."/>
            <person name="Catrice O."/>
            <person name="Chaidir N."/>
            <person name="Claudel C."/>
            <person name="Donnadieu C."/>
            <person name="Faraut T."/>
            <person name="Fievet G."/>
            <person name="Helmstetter N."/>
            <person name="King M."/>
            <person name="Knapp S.J."/>
            <person name="Lai Z."/>
            <person name="Le Paslier M.C."/>
            <person name="Lippi Y."/>
            <person name="Lorenzon L."/>
            <person name="Mandel J.R."/>
            <person name="Marage G."/>
            <person name="Marchand G."/>
            <person name="Marquand E."/>
            <person name="Bret-Mestries E."/>
            <person name="Morien E."/>
            <person name="Nambeesan S."/>
            <person name="Nguyen T."/>
            <person name="Pegot-Espagnet P."/>
            <person name="Pouilly N."/>
            <person name="Raftis F."/>
            <person name="Sallet E."/>
            <person name="Schiex T."/>
            <person name="Thomas J."/>
            <person name="Vandecasteele C."/>
            <person name="Vares D."/>
            <person name="Vear F."/>
            <person name="Vautrin S."/>
            <person name="Crespi M."/>
            <person name="Mangin B."/>
            <person name="Burke J.M."/>
            <person name="Salse J."/>
            <person name="Munos S."/>
            <person name="Vincourt P."/>
            <person name="Rieseberg L.H."/>
            <person name="Langlade N.B."/>
        </authorList>
    </citation>
    <scope>NUCLEOTIDE SEQUENCE [LARGE SCALE GENOMIC DNA]</scope>
    <source>
        <strain evidence="4">cv. SF193</strain>
        <tissue evidence="2">Leaves</tissue>
    </source>
</reference>
<dbReference type="Gramene" id="mRNA:HanXRQr2_Chr12g0533771">
    <property type="protein sequence ID" value="mRNA:HanXRQr2_Chr12g0533771"/>
    <property type="gene ID" value="HanXRQr2_Chr12g0533771"/>
</dbReference>
<reference evidence="3" key="2">
    <citation type="submission" date="2017-02" db="EMBL/GenBank/DDBJ databases">
        <title>Sunflower complete genome.</title>
        <authorList>
            <person name="Langlade N."/>
            <person name="Munos S."/>
        </authorList>
    </citation>
    <scope>NUCLEOTIDE SEQUENCE [LARGE SCALE GENOMIC DNA]</scope>
    <source>
        <tissue evidence="3">Leaves</tissue>
    </source>
</reference>
<organism evidence="3 4">
    <name type="scientific">Helianthus annuus</name>
    <name type="common">Common sunflower</name>
    <dbReference type="NCBI Taxonomy" id="4232"/>
    <lineage>
        <taxon>Eukaryota</taxon>
        <taxon>Viridiplantae</taxon>
        <taxon>Streptophyta</taxon>
        <taxon>Embryophyta</taxon>
        <taxon>Tracheophyta</taxon>
        <taxon>Spermatophyta</taxon>
        <taxon>Magnoliopsida</taxon>
        <taxon>eudicotyledons</taxon>
        <taxon>Gunneridae</taxon>
        <taxon>Pentapetalae</taxon>
        <taxon>asterids</taxon>
        <taxon>campanulids</taxon>
        <taxon>Asterales</taxon>
        <taxon>Asteraceae</taxon>
        <taxon>Asteroideae</taxon>
        <taxon>Heliantheae alliance</taxon>
        <taxon>Heliantheae</taxon>
        <taxon>Helianthus</taxon>
    </lineage>
</organism>
<dbReference type="SUPFAM" id="SSF55961">
    <property type="entry name" value="Bet v1-like"/>
    <property type="match status" value="1"/>
</dbReference>
<dbReference type="OMA" id="HDMFVGK"/>
<evidence type="ECO:0000313" key="3">
    <source>
        <dbReference type="EMBL" id="OTG04574.1"/>
    </source>
</evidence>
<reference evidence="2" key="3">
    <citation type="submission" date="2020-06" db="EMBL/GenBank/DDBJ databases">
        <title>Helianthus annuus Genome sequencing and assembly Release 2.</title>
        <authorList>
            <person name="Gouzy J."/>
            <person name="Langlade N."/>
            <person name="Munos S."/>
        </authorList>
    </citation>
    <scope>NUCLEOTIDE SEQUENCE</scope>
    <source>
        <tissue evidence="2">Leaves</tissue>
    </source>
</reference>
<dbReference type="EMBL" id="CM007901">
    <property type="protein sequence ID" value="OTG04574.1"/>
    <property type="molecule type" value="Genomic_DNA"/>
</dbReference>
<feature type="domain" description="Bet v I/Major latex protein" evidence="1">
    <location>
        <begin position="2"/>
        <end position="152"/>
    </location>
</feature>
<dbReference type="OrthoDB" id="1072116at2759"/>